<dbReference type="Proteomes" id="UP000887569">
    <property type="component" value="Unplaced"/>
</dbReference>
<reference evidence="4 5" key="1">
    <citation type="submission" date="2022-11" db="UniProtKB">
        <authorList>
            <consortium name="WormBaseParasite"/>
        </authorList>
    </citation>
    <scope>IDENTIFICATION</scope>
</reference>
<feature type="signal peptide" evidence="2">
    <location>
        <begin position="1"/>
        <end position="18"/>
    </location>
</feature>
<keyword evidence="1" id="KW-0812">Transmembrane</keyword>
<proteinExistence type="predicted"/>
<sequence>MMLLPLFVILTSNTQLLAEPYEVRIYEGAVAGSKMTMSKNLERRIMGLRNCFGQLETNITWIEFNSEKWVFETRGDIVSPSGDTSRGTLHLFCAANMMHSIDFRIHVTRKNRHPPQFSQSEYRFCLPISLQKQMPFGTIIATDHDAVIYNSQVQLSVLDDGAEAVFKLLQNGTLLLTGDTSLLPVFKPLRYTILAVDFGSPQLFALANLTVVPVSVSEPRDVSVNMATTEYQIFEWDNPEYGIADKFIVSISHNSTIRYEREVDGGNNIALVKIPLEGGSGYSLQVTAVDVDGETPSKALPFTVTNTGSTCQGDCSKGGMPICYHGRFQKIMQYRDMEGPHCSCYHGYSGNVCDVKERCSPETSVNVFGHVEWESQLVNETAAVPCPFGAEGDFLRRLCMWDVSRSTAVWQPLSGDEACRKQSSVLIHLGVIGNYAQSAVSVSGIETVYRFVSSLLKMPAFEPNITNVHIDIRIAEHVAQVLDVVIARDWQNIRGNTTEIQMKMLSLIGDFSRRLPVPYKLTSAMQGVAIQTLQRLPDERAFRLLISFECGVRLPLATHASRIRAICMRNSTLQPTVDSANPLLSIEDETADGHQQIQVELRPFTEDINFTCVRFDEKANGWTTSNVLLISHNQDGFVICNSEHSGLFALVPRSMFPEDFKLSEGGFSISLPALTATLTITSCLILHLISLFHGRSIEPILPLLLLFILFLHVAQLLILISPSFIRYLYVYDAHLSLTFKYLVITLALLVAYISFSVHSKLFSLNIHLTSGLRNLATLFVIFVFVIVIPGLSIVATYLFTSPNGSKCALKSSIPIAVLTLYVPISASGLITLCYCICTVRRGLALKRRLRYTGEEQTPSTAMVRIALSTPILFMLLLTDTFFFVHNTSFTHVVILSASHILLSLLLFVMFISFLAMRIDAAAQLSGTRTGGSEEKPDISRGELLPAASKKSLVNGEYPFASNSFKSLNSHPYHIFQPRMVTFEKPIVTIV</sequence>
<dbReference type="WBParaSite" id="PgB23_g031_t02">
    <property type="protein sequence ID" value="PgB23_g031_t02"/>
    <property type="gene ID" value="PgB23_g031"/>
</dbReference>
<evidence type="ECO:0000313" key="4">
    <source>
        <dbReference type="WBParaSite" id="PgB23_g031_t01"/>
    </source>
</evidence>
<evidence type="ECO:0000256" key="1">
    <source>
        <dbReference type="SAM" id="Phobius"/>
    </source>
</evidence>
<evidence type="ECO:0000313" key="5">
    <source>
        <dbReference type="WBParaSite" id="PgB23_g031_t02"/>
    </source>
</evidence>
<dbReference type="AlphaFoldDB" id="A0A914ZVA1"/>
<accession>A0A914ZVA1</accession>
<feature type="chain" id="PRO_5041111665" evidence="2">
    <location>
        <begin position="19"/>
        <end position="990"/>
    </location>
</feature>
<dbReference type="WBParaSite" id="PgB23_g031_t01">
    <property type="protein sequence ID" value="PgB23_g031_t01"/>
    <property type="gene ID" value="PgB23_g031"/>
</dbReference>
<dbReference type="GO" id="GO:0016020">
    <property type="term" value="C:membrane"/>
    <property type="evidence" value="ECO:0007669"/>
    <property type="project" value="InterPro"/>
</dbReference>
<protein>
    <submittedName>
        <fullName evidence="4 5">GPS domain-containing protein</fullName>
    </submittedName>
</protein>
<feature type="transmembrane region" description="Helical" evidence="1">
    <location>
        <begin position="669"/>
        <end position="691"/>
    </location>
</feature>
<feature type="transmembrane region" description="Helical" evidence="1">
    <location>
        <begin position="820"/>
        <end position="840"/>
    </location>
</feature>
<dbReference type="InterPro" id="IPR036116">
    <property type="entry name" value="FN3_sf"/>
</dbReference>
<dbReference type="SUPFAM" id="SSF49313">
    <property type="entry name" value="Cadherin-like"/>
    <property type="match status" value="1"/>
</dbReference>
<dbReference type="Gene3D" id="2.60.40.60">
    <property type="entry name" value="Cadherins"/>
    <property type="match status" value="1"/>
</dbReference>
<organism evidence="3 4">
    <name type="scientific">Parascaris univalens</name>
    <name type="common">Nematode worm</name>
    <dbReference type="NCBI Taxonomy" id="6257"/>
    <lineage>
        <taxon>Eukaryota</taxon>
        <taxon>Metazoa</taxon>
        <taxon>Ecdysozoa</taxon>
        <taxon>Nematoda</taxon>
        <taxon>Chromadorea</taxon>
        <taxon>Rhabditida</taxon>
        <taxon>Spirurina</taxon>
        <taxon>Ascaridomorpha</taxon>
        <taxon>Ascaridoidea</taxon>
        <taxon>Ascarididae</taxon>
        <taxon>Parascaris</taxon>
    </lineage>
</organism>
<dbReference type="GO" id="GO:0005509">
    <property type="term" value="F:calcium ion binding"/>
    <property type="evidence" value="ECO:0007669"/>
    <property type="project" value="InterPro"/>
</dbReference>
<dbReference type="InterPro" id="IPR015919">
    <property type="entry name" value="Cadherin-like_sf"/>
</dbReference>
<feature type="transmembrane region" description="Helical" evidence="1">
    <location>
        <begin position="889"/>
        <end position="915"/>
    </location>
</feature>
<dbReference type="SUPFAM" id="SSF49265">
    <property type="entry name" value="Fibronectin type III"/>
    <property type="match status" value="1"/>
</dbReference>
<dbReference type="CDD" id="cd11304">
    <property type="entry name" value="Cadherin_repeat"/>
    <property type="match status" value="1"/>
</dbReference>
<feature type="transmembrane region" description="Helical" evidence="1">
    <location>
        <begin position="737"/>
        <end position="755"/>
    </location>
</feature>
<keyword evidence="3" id="KW-1185">Reference proteome</keyword>
<keyword evidence="1" id="KW-1133">Transmembrane helix</keyword>
<feature type="transmembrane region" description="Helical" evidence="1">
    <location>
        <begin position="703"/>
        <end position="725"/>
    </location>
</feature>
<feature type="transmembrane region" description="Helical" evidence="1">
    <location>
        <begin position="775"/>
        <end position="800"/>
    </location>
</feature>
<keyword evidence="1" id="KW-0472">Membrane</keyword>
<keyword evidence="2" id="KW-0732">Signal</keyword>
<evidence type="ECO:0000313" key="3">
    <source>
        <dbReference type="Proteomes" id="UP000887569"/>
    </source>
</evidence>
<evidence type="ECO:0000256" key="2">
    <source>
        <dbReference type="SAM" id="SignalP"/>
    </source>
</evidence>
<feature type="transmembrane region" description="Helical" evidence="1">
    <location>
        <begin position="861"/>
        <end position="883"/>
    </location>
</feature>
<name>A0A914ZVA1_PARUN</name>